<dbReference type="AlphaFoldDB" id="A0AAE1PZ22"/>
<keyword evidence="2" id="KW-1185">Reference proteome</keyword>
<sequence>MSRSRKYKGYLTPEQNVSFLRKKRSSESDEFIPGRPSVYYSQQQSYTKLVSLRILISSCTIHFGIEKIEFYNI</sequence>
<dbReference type="Proteomes" id="UP001292094">
    <property type="component" value="Unassembled WGS sequence"/>
</dbReference>
<accession>A0AAE1PZ22</accession>
<proteinExistence type="predicted"/>
<reference evidence="1" key="1">
    <citation type="submission" date="2023-11" db="EMBL/GenBank/DDBJ databases">
        <title>Genome assemblies of two species of porcelain crab, Petrolisthes cinctipes and Petrolisthes manimaculis (Anomura: Porcellanidae).</title>
        <authorList>
            <person name="Angst P."/>
        </authorList>
    </citation>
    <scope>NUCLEOTIDE SEQUENCE</scope>
    <source>
        <strain evidence="1">PB745_02</strain>
        <tissue evidence="1">Gill</tissue>
    </source>
</reference>
<evidence type="ECO:0000313" key="2">
    <source>
        <dbReference type="Proteomes" id="UP001292094"/>
    </source>
</evidence>
<gene>
    <name evidence="1" type="ORF">Pmani_013279</name>
</gene>
<organism evidence="1 2">
    <name type="scientific">Petrolisthes manimaculis</name>
    <dbReference type="NCBI Taxonomy" id="1843537"/>
    <lineage>
        <taxon>Eukaryota</taxon>
        <taxon>Metazoa</taxon>
        <taxon>Ecdysozoa</taxon>
        <taxon>Arthropoda</taxon>
        <taxon>Crustacea</taxon>
        <taxon>Multicrustacea</taxon>
        <taxon>Malacostraca</taxon>
        <taxon>Eumalacostraca</taxon>
        <taxon>Eucarida</taxon>
        <taxon>Decapoda</taxon>
        <taxon>Pleocyemata</taxon>
        <taxon>Anomura</taxon>
        <taxon>Galatheoidea</taxon>
        <taxon>Porcellanidae</taxon>
        <taxon>Petrolisthes</taxon>
    </lineage>
</organism>
<name>A0AAE1PZ22_9EUCA</name>
<protein>
    <submittedName>
        <fullName evidence="1">Uncharacterized protein</fullName>
    </submittedName>
</protein>
<comment type="caution">
    <text evidence="1">The sequence shown here is derived from an EMBL/GenBank/DDBJ whole genome shotgun (WGS) entry which is preliminary data.</text>
</comment>
<dbReference type="EMBL" id="JAWZYT010001113">
    <property type="protein sequence ID" value="KAK4315492.1"/>
    <property type="molecule type" value="Genomic_DNA"/>
</dbReference>
<evidence type="ECO:0000313" key="1">
    <source>
        <dbReference type="EMBL" id="KAK4315492.1"/>
    </source>
</evidence>